<dbReference type="Proteomes" id="UP000215127">
    <property type="component" value="Chromosome 13"/>
</dbReference>
<keyword evidence="2" id="KW-0812">Transmembrane</keyword>
<feature type="transmembrane region" description="Helical" evidence="2">
    <location>
        <begin position="108"/>
        <end position="128"/>
    </location>
</feature>
<name>A0A1X7SAC6_ZYMT9</name>
<keyword evidence="2" id="KW-1133">Transmembrane helix</keyword>
<feature type="region of interest" description="Disordered" evidence="1">
    <location>
        <begin position="1"/>
        <end position="22"/>
    </location>
</feature>
<feature type="transmembrane region" description="Helical" evidence="2">
    <location>
        <begin position="140"/>
        <end position="161"/>
    </location>
</feature>
<keyword evidence="4" id="KW-1185">Reference proteome</keyword>
<keyword evidence="2" id="KW-0472">Membrane</keyword>
<dbReference type="EMBL" id="LT853704">
    <property type="protein sequence ID" value="SMQ56307.1"/>
    <property type="molecule type" value="Genomic_DNA"/>
</dbReference>
<feature type="transmembrane region" description="Helical" evidence="2">
    <location>
        <begin position="182"/>
        <end position="200"/>
    </location>
</feature>
<proteinExistence type="predicted"/>
<evidence type="ECO:0000256" key="2">
    <source>
        <dbReference type="SAM" id="Phobius"/>
    </source>
</evidence>
<accession>A0A1X7SAC6</accession>
<reference evidence="3 4" key="1">
    <citation type="submission" date="2016-06" db="EMBL/GenBank/DDBJ databases">
        <authorList>
            <person name="Kjaerup R.B."/>
            <person name="Dalgaard T.S."/>
            <person name="Juul-Madsen H.R."/>
        </authorList>
    </citation>
    <scope>NUCLEOTIDE SEQUENCE [LARGE SCALE GENOMIC DNA]</scope>
</reference>
<feature type="transmembrane region" description="Helical" evidence="2">
    <location>
        <begin position="64"/>
        <end position="87"/>
    </location>
</feature>
<sequence length="243" mass="27023">MTSLFAGSLSVESLSPNRQPRINNDPTNIPRIIRMQLCKNRPEGFGPHSRLHSSLPTTCFLDVIVIPLATWLYLLACIPILTLLFLGRKRYSTTTYDTKSTSPPRRRIWRTVLTVLYYFFALALIAMLSLEIARLVDAKLGIGLLPFTYAGILIAAGLHFFASRQAKAGRTGHRLAVRTTNAVYWLLLAIVFAIKVATYVKEGVHSRDATKPESNYKVVDEVTDVGVMIFLAAVLVLLEFVAG</sequence>
<protein>
    <submittedName>
        <fullName evidence="3">Uncharacterized protein</fullName>
    </submittedName>
</protein>
<dbReference type="AlphaFoldDB" id="A0A1X7SAC6"/>
<organism evidence="3 4">
    <name type="scientific">Zymoseptoria tritici (strain ST99CH_3D7)</name>
    <dbReference type="NCBI Taxonomy" id="1276538"/>
    <lineage>
        <taxon>Eukaryota</taxon>
        <taxon>Fungi</taxon>
        <taxon>Dikarya</taxon>
        <taxon>Ascomycota</taxon>
        <taxon>Pezizomycotina</taxon>
        <taxon>Dothideomycetes</taxon>
        <taxon>Dothideomycetidae</taxon>
        <taxon>Mycosphaerellales</taxon>
        <taxon>Mycosphaerellaceae</taxon>
        <taxon>Zymoseptoria</taxon>
    </lineage>
</organism>
<evidence type="ECO:0000313" key="3">
    <source>
        <dbReference type="EMBL" id="SMQ56307.1"/>
    </source>
</evidence>
<feature type="transmembrane region" description="Helical" evidence="2">
    <location>
        <begin position="225"/>
        <end position="242"/>
    </location>
</feature>
<evidence type="ECO:0000313" key="4">
    <source>
        <dbReference type="Proteomes" id="UP000215127"/>
    </source>
</evidence>
<gene>
    <name evidence="3" type="ORF">ZT3D7_G11462</name>
</gene>
<evidence type="ECO:0000256" key="1">
    <source>
        <dbReference type="SAM" id="MobiDB-lite"/>
    </source>
</evidence>